<dbReference type="InterPro" id="IPR010096">
    <property type="entry name" value="NADH-Q_OxRdtase_suN/2"/>
</dbReference>
<feature type="transmembrane region" description="Helical" evidence="5">
    <location>
        <begin position="16"/>
        <end position="39"/>
    </location>
</feature>
<dbReference type="GO" id="GO:0042773">
    <property type="term" value="P:ATP synthesis coupled electron transport"/>
    <property type="evidence" value="ECO:0007669"/>
    <property type="project" value="InterPro"/>
</dbReference>
<accession>W9G5H0</accession>
<keyword evidence="5" id="KW-0874">Quinone</keyword>
<feature type="transmembrane region" description="Helical" evidence="5">
    <location>
        <begin position="462"/>
        <end position="486"/>
    </location>
</feature>
<feature type="transmembrane region" description="Helical" evidence="5">
    <location>
        <begin position="100"/>
        <end position="119"/>
    </location>
</feature>
<evidence type="ECO:0000256" key="1">
    <source>
        <dbReference type="ARBA" id="ARBA00004127"/>
    </source>
</evidence>
<feature type="transmembrane region" description="Helical" evidence="5">
    <location>
        <begin position="46"/>
        <end position="68"/>
    </location>
</feature>
<keyword evidence="5" id="KW-1278">Translocase</keyword>
<dbReference type="AlphaFoldDB" id="W9G5H0"/>
<evidence type="ECO:0000259" key="7">
    <source>
        <dbReference type="Pfam" id="PF00361"/>
    </source>
</evidence>
<feature type="transmembrane region" description="Helical" evidence="5">
    <location>
        <begin position="375"/>
        <end position="398"/>
    </location>
</feature>
<dbReference type="STRING" id="1386089.N865_18500"/>
<feature type="transmembrane region" description="Helical" evidence="5">
    <location>
        <begin position="290"/>
        <end position="312"/>
    </location>
</feature>
<feature type="transmembrane region" description="Helical" evidence="5">
    <location>
        <begin position="209"/>
        <end position="230"/>
    </location>
</feature>
<gene>
    <name evidence="5" type="primary">nuoN</name>
    <name evidence="8" type="ORF">N865_18500</name>
</gene>
<proteinExistence type="inferred from homology"/>
<dbReference type="PANTHER" id="PTHR22773">
    <property type="entry name" value="NADH DEHYDROGENASE"/>
    <property type="match status" value="1"/>
</dbReference>
<evidence type="ECO:0000313" key="8">
    <source>
        <dbReference type="EMBL" id="EWT00018.1"/>
    </source>
</evidence>
<dbReference type="Pfam" id="PF00361">
    <property type="entry name" value="Proton_antipo_M"/>
    <property type="match status" value="1"/>
</dbReference>
<evidence type="ECO:0000256" key="2">
    <source>
        <dbReference type="ARBA" id="ARBA00022692"/>
    </source>
</evidence>
<evidence type="ECO:0000256" key="6">
    <source>
        <dbReference type="RuleBase" id="RU000320"/>
    </source>
</evidence>
<dbReference type="GO" id="GO:0005886">
    <property type="term" value="C:plasma membrane"/>
    <property type="evidence" value="ECO:0007669"/>
    <property type="project" value="UniProtKB-SubCell"/>
</dbReference>
<feature type="transmembrane region" description="Helical" evidence="5">
    <location>
        <begin position="350"/>
        <end position="369"/>
    </location>
</feature>
<keyword evidence="5" id="KW-1003">Cell membrane</keyword>
<comment type="subunit">
    <text evidence="5">NDH-1 is composed of 14 different subunits. Subunits NuoA, H, J, K, L, M, N constitute the membrane sector of the complex.</text>
</comment>
<comment type="subcellular location">
    <subcellularLocation>
        <location evidence="5">Cell membrane</location>
        <topology evidence="5">Multi-pass membrane protein</topology>
    </subcellularLocation>
    <subcellularLocation>
        <location evidence="1">Endomembrane system</location>
        <topology evidence="1">Multi-pass membrane protein</topology>
    </subcellularLocation>
    <subcellularLocation>
        <location evidence="6">Membrane</location>
        <topology evidence="6">Multi-pass membrane protein</topology>
    </subcellularLocation>
</comment>
<dbReference type="PATRIC" id="fig|1386089.3.peg.3773"/>
<keyword evidence="3 5" id="KW-1133">Transmembrane helix</keyword>
<evidence type="ECO:0000313" key="9">
    <source>
        <dbReference type="Proteomes" id="UP000019489"/>
    </source>
</evidence>
<comment type="caution">
    <text evidence="8">The sequence shown here is derived from an EMBL/GenBank/DDBJ whole genome shotgun (WGS) entry which is preliminary data.</text>
</comment>
<organism evidence="8 9">
    <name type="scientific">Intrasporangium oryzae NRRL B-24470</name>
    <dbReference type="NCBI Taxonomy" id="1386089"/>
    <lineage>
        <taxon>Bacteria</taxon>
        <taxon>Bacillati</taxon>
        <taxon>Actinomycetota</taxon>
        <taxon>Actinomycetes</taxon>
        <taxon>Micrococcales</taxon>
        <taxon>Intrasporangiaceae</taxon>
        <taxon>Intrasporangium</taxon>
    </lineage>
</organism>
<dbReference type="NCBIfam" id="NF004441">
    <property type="entry name" value="PRK05777.1-4"/>
    <property type="match status" value="1"/>
</dbReference>
<evidence type="ECO:0000256" key="4">
    <source>
        <dbReference type="ARBA" id="ARBA00023136"/>
    </source>
</evidence>
<feature type="transmembrane region" description="Helical" evidence="5">
    <location>
        <begin position="324"/>
        <end position="343"/>
    </location>
</feature>
<keyword evidence="8" id="KW-0830">Ubiquinone</keyword>
<dbReference type="EC" id="7.1.1.-" evidence="5"/>
<dbReference type="GO" id="GO:0050136">
    <property type="term" value="F:NADH dehydrogenase (quinone) (non-electrogenic) activity"/>
    <property type="evidence" value="ECO:0007669"/>
    <property type="project" value="UniProtKB-UniRule"/>
</dbReference>
<keyword evidence="9" id="KW-1185">Reference proteome</keyword>
<keyword evidence="5" id="KW-0520">NAD</keyword>
<dbReference type="OrthoDB" id="9811718at2"/>
<dbReference type="GO" id="GO:0012505">
    <property type="term" value="C:endomembrane system"/>
    <property type="evidence" value="ECO:0007669"/>
    <property type="project" value="UniProtKB-SubCell"/>
</dbReference>
<feature type="domain" description="NADH:quinone oxidoreductase/Mrp antiporter transmembrane" evidence="7">
    <location>
        <begin position="174"/>
        <end position="468"/>
    </location>
</feature>
<comment type="similarity">
    <text evidence="5">Belongs to the complex I subunit 2 family.</text>
</comment>
<dbReference type="HAMAP" id="MF_00445">
    <property type="entry name" value="NDH1_NuoN_1"/>
    <property type="match status" value="1"/>
</dbReference>
<feature type="transmembrane region" description="Helical" evidence="5">
    <location>
        <begin position="418"/>
        <end position="442"/>
    </location>
</feature>
<dbReference type="Proteomes" id="UP000019489">
    <property type="component" value="Unassembled WGS sequence"/>
</dbReference>
<comment type="function">
    <text evidence="5">NDH-1 shuttles electrons from NADH, via FMN and iron-sulfur (Fe-S) centers, to quinones in the respiratory chain. The immediate electron acceptor for the enzyme in this species is believed to be a menaquinone. Couples the redox reaction to proton translocation (for every two electrons transferred, four hydrogen ions are translocated across the cytoplasmic membrane), and thus conserves the redox energy in a proton gradient.</text>
</comment>
<feature type="transmembrane region" description="Helical" evidence="5">
    <location>
        <begin position="498"/>
        <end position="520"/>
    </location>
</feature>
<dbReference type="eggNOG" id="COG1007">
    <property type="taxonomic scope" value="Bacteria"/>
</dbReference>
<dbReference type="RefSeq" id="WP_034809389.1">
    <property type="nucleotide sequence ID" value="NZ_AWSA01000059.1"/>
</dbReference>
<dbReference type="NCBIfam" id="TIGR01770">
    <property type="entry name" value="NDH_I_N"/>
    <property type="match status" value="1"/>
</dbReference>
<evidence type="ECO:0000256" key="3">
    <source>
        <dbReference type="ARBA" id="ARBA00022989"/>
    </source>
</evidence>
<dbReference type="InterPro" id="IPR001750">
    <property type="entry name" value="ND/Mrp_TM"/>
</dbReference>
<feature type="transmembrane region" description="Helical" evidence="5">
    <location>
        <begin position="176"/>
        <end position="197"/>
    </location>
</feature>
<sequence>MTAVAPAAFQQSNVDYVAILPMLIVASAALVGVLVEAFAPRRRRHVIQVSLAVVGLLAAFAAVVWVAVDPNKVGHKGLTMGFTDGTTNHSVFALAIDGPALFMQGSIVLMGVLGILTMAERFGGVGPDAFTPSGASTPGSASESAAARAGALTSEVFPLTMFAIFGMMIFPTTNDLIGMFVALEVLSLPLYILSGLARRRRLLSQEASLKYFLLGAFSSAFFLFGTALLYGYAGSVYFGDLSKAVATGPLAMNGLLLPGAFLVFVGLLFKVGAVPFHAWTPDVYQGAPTPVTGFMAACTKAAAFGAILRLAYVGLDTARWEWTNAVVIVAILTMVVGSVLSVTQTDMKRLLAYSSIAHAGFILVGVLAFDRKGVGAVLFYLVAYGFSTIAAFGIVSLVRQNGGEATHLSQWAGLGKRYPLTAGAFAFLMLAFAGIPLTSGFVSKFGVFSAAIGTGGATGTTLAVIGVVCSAITVFVYARVIVLMFFSDAPDDAVEVVTPSMATTFSIAIGTLITLALGVLPSSLLDLADRASQFVR</sequence>
<dbReference type="EMBL" id="AWSA01000059">
    <property type="protein sequence ID" value="EWT00018.1"/>
    <property type="molecule type" value="Genomic_DNA"/>
</dbReference>
<protein>
    <recommendedName>
        <fullName evidence="5">NADH-quinone oxidoreductase subunit N</fullName>
        <ecNumber evidence="5">7.1.1.-</ecNumber>
    </recommendedName>
    <alternativeName>
        <fullName evidence="5">NADH dehydrogenase I subunit N</fullName>
    </alternativeName>
    <alternativeName>
        <fullName evidence="5">NDH-1 subunit N</fullName>
    </alternativeName>
</protein>
<keyword evidence="5" id="KW-0813">Transport</keyword>
<evidence type="ECO:0000256" key="5">
    <source>
        <dbReference type="HAMAP-Rule" id="MF_00445"/>
    </source>
</evidence>
<comment type="catalytic activity">
    <reaction evidence="5">
        <text>a quinone + NADH + 5 H(+)(in) = a quinol + NAD(+) + 4 H(+)(out)</text>
        <dbReference type="Rhea" id="RHEA:57888"/>
        <dbReference type="ChEBI" id="CHEBI:15378"/>
        <dbReference type="ChEBI" id="CHEBI:24646"/>
        <dbReference type="ChEBI" id="CHEBI:57540"/>
        <dbReference type="ChEBI" id="CHEBI:57945"/>
        <dbReference type="ChEBI" id="CHEBI:132124"/>
    </reaction>
</comment>
<dbReference type="GO" id="GO:0008137">
    <property type="term" value="F:NADH dehydrogenase (ubiquinone) activity"/>
    <property type="evidence" value="ECO:0007669"/>
    <property type="project" value="InterPro"/>
</dbReference>
<keyword evidence="4 5" id="KW-0472">Membrane</keyword>
<keyword evidence="2 5" id="KW-0812">Transmembrane</keyword>
<feature type="transmembrane region" description="Helical" evidence="5">
    <location>
        <begin position="250"/>
        <end position="269"/>
    </location>
</feature>
<dbReference type="GO" id="GO:0048038">
    <property type="term" value="F:quinone binding"/>
    <property type="evidence" value="ECO:0007669"/>
    <property type="project" value="UniProtKB-KW"/>
</dbReference>
<reference evidence="8 9" key="1">
    <citation type="submission" date="2013-08" db="EMBL/GenBank/DDBJ databases">
        <title>Intrasporangium oryzae NRRL B-24470.</title>
        <authorList>
            <person name="Liu H."/>
            <person name="Wang G."/>
        </authorList>
    </citation>
    <scope>NUCLEOTIDE SEQUENCE [LARGE SCALE GENOMIC DNA]</scope>
    <source>
        <strain evidence="8 9">NRRL B-24470</strain>
    </source>
</reference>
<name>W9G5H0_9MICO</name>